<keyword evidence="2" id="KW-1185">Reference proteome</keyword>
<dbReference type="EMBL" id="BMAW01044216">
    <property type="protein sequence ID" value="GFS43426.1"/>
    <property type="molecule type" value="Genomic_DNA"/>
</dbReference>
<name>A0A8X6IFY7_NEPPI</name>
<reference evidence="1" key="1">
    <citation type="submission" date="2020-08" db="EMBL/GenBank/DDBJ databases">
        <title>Multicomponent nature underlies the extraordinary mechanical properties of spider dragline silk.</title>
        <authorList>
            <person name="Kono N."/>
            <person name="Nakamura H."/>
            <person name="Mori M."/>
            <person name="Yoshida Y."/>
            <person name="Ohtoshi R."/>
            <person name="Malay A.D."/>
            <person name="Moran D.A.P."/>
            <person name="Tomita M."/>
            <person name="Numata K."/>
            <person name="Arakawa K."/>
        </authorList>
    </citation>
    <scope>NUCLEOTIDE SEQUENCE</scope>
</reference>
<gene>
    <name evidence="1" type="ORF">NPIL_171101</name>
</gene>
<dbReference type="AlphaFoldDB" id="A0A8X6IFY7"/>
<evidence type="ECO:0000313" key="1">
    <source>
        <dbReference type="EMBL" id="GFS43426.1"/>
    </source>
</evidence>
<accession>A0A8X6IFY7</accession>
<dbReference type="Proteomes" id="UP000887013">
    <property type="component" value="Unassembled WGS sequence"/>
</dbReference>
<sequence length="156" mass="17293">MIVGKGLASTVGDGEYPTSTLVGFDTVIRATTSNSDLSASGGCLLRIVFCGSSLSNHCDERLRLSYIFSSHRNDLIEKWFGFVAEEEEKESSFVCASVNSCGIHLLFFHFTDLCQNESRDWFCFGYINDNSRALSRIASRSGFQDIPLHLSLRSTV</sequence>
<organism evidence="1 2">
    <name type="scientific">Nephila pilipes</name>
    <name type="common">Giant wood spider</name>
    <name type="synonym">Nephila maculata</name>
    <dbReference type="NCBI Taxonomy" id="299642"/>
    <lineage>
        <taxon>Eukaryota</taxon>
        <taxon>Metazoa</taxon>
        <taxon>Ecdysozoa</taxon>
        <taxon>Arthropoda</taxon>
        <taxon>Chelicerata</taxon>
        <taxon>Arachnida</taxon>
        <taxon>Araneae</taxon>
        <taxon>Araneomorphae</taxon>
        <taxon>Entelegynae</taxon>
        <taxon>Araneoidea</taxon>
        <taxon>Nephilidae</taxon>
        <taxon>Nephila</taxon>
    </lineage>
</organism>
<proteinExistence type="predicted"/>
<comment type="caution">
    <text evidence="1">The sequence shown here is derived from an EMBL/GenBank/DDBJ whole genome shotgun (WGS) entry which is preliminary data.</text>
</comment>
<evidence type="ECO:0000313" key="2">
    <source>
        <dbReference type="Proteomes" id="UP000887013"/>
    </source>
</evidence>
<protein>
    <submittedName>
        <fullName evidence="1">Uncharacterized protein</fullName>
    </submittedName>
</protein>